<dbReference type="STRING" id="342668.A0A1B8GFM3"/>
<dbReference type="PRINTS" id="PR00469">
    <property type="entry name" value="PNDRDTASEII"/>
</dbReference>
<dbReference type="PRINTS" id="PR00368">
    <property type="entry name" value="FADPNR"/>
</dbReference>
<dbReference type="GO" id="GO:0050660">
    <property type="term" value="F:flavin adenine dinucleotide binding"/>
    <property type="evidence" value="ECO:0007669"/>
    <property type="project" value="TreeGrafter"/>
</dbReference>
<evidence type="ECO:0000259" key="5">
    <source>
        <dbReference type="Pfam" id="PF07992"/>
    </source>
</evidence>
<evidence type="ECO:0000256" key="3">
    <source>
        <dbReference type="ARBA" id="ARBA00022827"/>
    </source>
</evidence>
<feature type="domain" description="FAD/NAD(P)-binding" evidence="5">
    <location>
        <begin position="3"/>
        <end position="287"/>
    </location>
</feature>
<dbReference type="EMBL" id="KV460242">
    <property type="protein sequence ID" value="OBT94621.1"/>
    <property type="molecule type" value="Genomic_DNA"/>
</dbReference>
<dbReference type="PANTHER" id="PTHR43735">
    <property type="entry name" value="APOPTOSIS-INDUCING FACTOR 1"/>
    <property type="match status" value="1"/>
</dbReference>
<keyword evidence="2" id="KW-0285">Flavoprotein</keyword>
<dbReference type="AlphaFoldDB" id="A0A1B8GFM3"/>
<dbReference type="GeneID" id="28841287"/>
<dbReference type="Proteomes" id="UP000091956">
    <property type="component" value="Unassembled WGS sequence"/>
</dbReference>
<dbReference type="GO" id="GO:0005737">
    <property type="term" value="C:cytoplasm"/>
    <property type="evidence" value="ECO:0007669"/>
    <property type="project" value="TreeGrafter"/>
</dbReference>
<dbReference type="Gene3D" id="3.50.50.100">
    <property type="match status" value="1"/>
</dbReference>
<keyword evidence="7" id="KW-1185">Reference proteome</keyword>
<evidence type="ECO:0000256" key="4">
    <source>
        <dbReference type="ARBA" id="ARBA00023002"/>
    </source>
</evidence>
<keyword evidence="4" id="KW-0560">Oxidoreductase</keyword>
<evidence type="ECO:0000256" key="1">
    <source>
        <dbReference type="ARBA" id="ARBA00006442"/>
    </source>
</evidence>
<protein>
    <recommendedName>
        <fullName evidence="5">FAD/NAD(P)-binding domain-containing protein</fullName>
    </recommendedName>
</protein>
<evidence type="ECO:0000313" key="6">
    <source>
        <dbReference type="EMBL" id="OBT94621.1"/>
    </source>
</evidence>
<gene>
    <name evidence="6" type="ORF">VE01_07901</name>
</gene>
<sequence length="368" mass="40034">MKNIVILGGSYAGVSTAHRILKQATNTTPFKITLISPNTDFYWNIASPRGIIPGQIEDDKLFQPISAGFDQYPAGQFEFVVGYAESLDVDAKKVRVSNNIILDYDLLILATGTNDREGMPFKGVGSTQATKDALHGFQAKVAKAETIVVCGAGVTGVEVAGELAFEYGQTKKIILLGSGSTVLEGSPASVSKISTNSLEKLNVDIRLQTKMTSSIQKPDGRLELVLSSGERLSTDLTIPTFGLVPNTSYVPEKFLNTQGYVVVDEYLKVKNAKSVWAIGDVCDTEYSQFLSCDRQSTYVAKAISSILSDAKIPPPYQPFTSKFMGFQIGKTSGTGHFGWFRIPSFVVVYLRKTLFVERLLTTVNGSQF</sequence>
<evidence type="ECO:0000256" key="2">
    <source>
        <dbReference type="ARBA" id="ARBA00022630"/>
    </source>
</evidence>
<accession>A0A1B8GFM3</accession>
<comment type="similarity">
    <text evidence="1">Belongs to the FAD-dependent oxidoreductase family.</text>
</comment>
<name>A0A1B8GFM3_9PEZI</name>
<dbReference type="OrthoDB" id="202203at2759"/>
<dbReference type="InterPro" id="IPR036188">
    <property type="entry name" value="FAD/NAD-bd_sf"/>
</dbReference>
<proteinExistence type="inferred from homology"/>
<dbReference type="GO" id="GO:0004174">
    <property type="term" value="F:electron-transferring-flavoprotein dehydrogenase activity"/>
    <property type="evidence" value="ECO:0007669"/>
    <property type="project" value="TreeGrafter"/>
</dbReference>
<dbReference type="PANTHER" id="PTHR43735:SF3">
    <property type="entry name" value="FERROPTOSIS SUPPRESSOR PROTEIN 1"/>
    <property type="match status" value="1"/>
</dbReference>
<dbReference type="SUPFAM" id="SSF51905">
    <property type="entry name" value="FAD/NAD(P)-binding domain"/>
    <property type="match status" value="1"/>
</dbReference>
<dbReference type="Pfam" id="PF07992">
    <property type="entry name" value="Pyr_redox_2"/>
    <property type="match status" value="1"/>
</dbReference>
<organism evidence="6 7">
    <name type="scientific">Pseudogymnoascus verrucosus</name>
    <dbReference type="NCBI Taxonomy" id="342668"/>
    <lineage>
        <taxon>Eukaryota</taxon>
        <taxon>Fungi</taxon>
        <taxon>Dikarya</taxon>
        <taxon>Ascomycota</taxon>
        <taxon>Pezizomycotina</taxon>
        <taxon>Leotiomycetes</taxon>
        <taxon>Thelebolales</taxon>
        <taxon>Thelebolaceae</taxon>
        <taxon>Pseudogymnoascus</taxon>
    </lineage>
</organism>
<dbReference type="RefSeq" id="XP_018128354.1">
    <property type="nucleotide sequence ID" value="XM_018277331.1"/>
</dbReference>
<keyword evidence="3" id="KW-0274">FAD</keyword>
<reference evidence="6 7" key="1">
    <citation type="submission" date="2016-03" db="EMBL/GenBank/DDBJ databases">
        <title>Comparative genomics of Pseudogymnoascus destructans, the fungus causing white-nose syndrome of bats.</title>
        <authorList>
            <person name="Palmer J.M."/>
            <person name="Drees K.P."/>
            <person name="Foster J.T."/>
            <person name="Lindner D.L."/>
        </authorList>
    </citation>
    <scope>NUCLEOTIDE SEQUENCE [LARGE SCALE GENOMIC DNA]</scope>
    <source>
        <strain evidence="6 7">UAMH 10579</strain>
    </source>
</reference>
<reference evidence="7" key="2">
    <citation type="journal article" date="2018" name="Nat. Commun.">
        <title>Extreme sensitivity to ultraviolet light in the fungal pathogen causing white-nose syndrome of bats.</title>
        <authorList>
            <person name="Palmer J.M."/>
            <person name="Drees K.P."/>
            <person name="Foster J.T."/>
            <person name="Lindner D.L."/>
        </authorList>
    </citation>
    <scope>NUCLEOTIDE SEQUENCE [LARGE SCALE GENOMIC DNA]</scope>
    <source>
        <strain evidence="7">UAMH 10579</strain>
    </source>
</reference>
<dbReference type="InterPro" id="IPR023753">
    <property type="entry name" value="FAD/NAD-binding_dom"/>
</dbReference>
<evidence type="ECO:0000313" key="7">
    <source>
        <dbReference type="Proteomes" id="UP000091956"/>
    </source>
</evidence>